<evidence type="ECO:0000313" key="2">
    <source>
        <dbReference type="Proteomes" id="UP000199202"/>
    </source>
</evidence>
<reference evidence="1 2" key="1">
    <citation type="submission" date="2016-10" db="EMBL/GenBank/DDBJ databases">
        <authorList>
            <person name="de Groot N.N."/>
        </authorList>
    </citation>
    <scope>NUCLEOTIDE SEQUENCE [LARGE SCALE GENOMIC DNA]</scope>
    <source>
        <strain evidence="1 2">CGMCC 4.6533</strain>
    </source>
</reference>
<dbReference type="OrthoDB" id="3543673at2"/>
<dbReference type="STRING" id="633440.SAMN05421869_13123"/>
<proteinExistence type="predicted"/>
<keyword evidence="2" id="KW-1185">Reference proteome</keyword>
<dbReference type="RefSeq" id="WP_090945597.1">
    <property type="nucleotide sequence ID" value="NZ_FNDJ01000031.1"/>
</dbReference>
<dbReference type="EMBL" id="FNDJ01000031">
    <property type="protein sequence ID" value="SDL80908.1"/>
    <property type="molecule type" value="Genomic_DNA"/>
</dbReference>
<name>A0A1G9N337_9ACTN</name>
<evidence type="ECO:0000313" key="1">
    <source>
        <dbReference type="EMBL" id="SDL80908.1"/>
    </source>
</evidence>
<protein>
    <submittedName>
        <fullName evidence="1">Uncharacterized protein</fullName>
    </submittedName>
</protein>
<dbReference type="Proteomes" id="UP000199202">
    <property type="component" value="Unassembled WGS sequence"/>
</dbReference>
<sequence>MLTTRTIRSRRPAASVAGRLLAHVALALFAVVGVVFAHGGACAAVELSESAAHGVHLEHGGLEPAVHGAYCPHRNLPERHHHGTEQDCGAITPTGTSSAVAMPAPVLGSAPAMAAGTPSELTGSARLDAPCPKNLCVMRI</sequence>
<organism evidence="1 2">
    <name type="scientific">Nonomuraea jiangxiensis</name>
    <dbReference type="NCBI Taxonomy" id="633440"/>
    <lineage>
        <taxon>Bacteria</taxon>
        <taxon>Bacillati</taxon>
        <taxon>Actinomycetota</taxon>
        <taxon>Actinomycetes</taxon>
        <taxon>Streptosporangiales</taxon>
        <taxon>Streptosporangiaceae</taxon>
        <taxon>Nonomuraea</taxon>
    </lineage>
</organism>
<dbReference type="AlphaFoldDB" id="A0A1G9N337"/>
<gene>
    <name evidence="1" type="ORF">SAMN05421869_13123</name>
</gene>
<accession>A0A1G9N337</accession>